<protein>
    <submittedName>
        <fullName evidence="2">Uncharacterized protein</fullName>
    </submittedName>
</protein>
<dbReference type="Proteomes" id="UP000275078">
    <property type="component" value="Unassembled WGS sequence"/>
</dbReference>
<evidence type="ECO:0000313" key="3">
    <source>
        <dbReference type="Proteomes" id="UP000275078"/>
    </source>
</evidence>
<name>A0A3N4IRD0_ASCIM</name>
<organism evidence="2 3">
    <name type="scientific">Ascobolus immersus RN42</name>
    <dbReference type="NCBI Taxonomy" id="1160509"/>
    <lineage>
        <taxon>Eukaryota</taxon>
        <taxon>Fungi</taxon>
        <taxon>Dikarya</taxon>
        <taxon>Ascomycota</taxon>
        <taxon>Pezizomycotina</taxon>
        <taxon>Pezizomycetes</taxon>
        <taxon>Pezizales</taxon>
        <taxon>Ascobolaceae</taxon>
        <taxon>Ascobolus</taxon>
    </lineage>
</organism>
<dbReference type="AlphaFoldDB" id="A0A3N4IRD0"/>
<feature type="region of interest" description="Disordered" evidence="1">
    <location>
        <begin position="144"/>
        <end position="163"/>
    </location>
</feature>
<dbReference type="EMBL" id="ML119648">
    <property type="protein sequence ID" value="RPA86780.1"/>
    <property type="molecule type" value="Genomic_DNA"/>
</dbReference>
<sequence length="163" mass="18330">MVRQKHPLKLQACCTTQINRLNLNADHASSVHTCTRHARSIFMQPSSPPYKHLVKPFGGRPAGFDTTNKNRFTDDNPLNYKARLQHLTLTKNLLNIFIQFISRHHQHASTNDIISVSTLTTPAHVQITEITTLQRDPVCMVGLSNSRSPSKQLSRAHSCPSDL</sequence>
<feature type="compositionally biased region" description="Polar residues" evidence="1">
    <location>
        <begin position="144"/>
        <end position="155"/>
    </location>
</feature>
<gene>
    <name evidence="2" type="ORF">BJ508DRAFT_410965</name>
</gene>
<accession>A0A3N4IRD0</accession>
<proteinExistence type="predicted"/>
<reference evidence="2 3" key="1">
    <citation type="journal article" date="2018" name="Nat. Ecol. Evol.">
        <title>Pezizomycetes genomes reveal the molecular basis of ectomycorrhizal truffle lifestyle.</title>
        <authorList>
            <person name="Murat C."/>
            <person name="Payen T."/>
            <person name="Noel B."/>
            <person name="Kuo A."/>
            <person name="Morin E."/>
            <person name="Chen J."/>
            <person name="Kohler A."/>
            <person name="Krizsan K."/>
            <person name="Balestrini R."/>
            <person name="Da Silva C."/>
            <person name="Montanini B."/>
            <person name="Hainaut M."/>
            <person name="Levati E."/>
            <person name="Barry K.W."/>
            <person name="Belfiori B."/>
            <person name="Cichocki N."/>
            <person name="Clum A."/>
            <person name="Dockter R.B."/>
            <person name="Fauchery L."/>
            <person name="Guy J."/>
            <person name="Iotti M."/>
            <person name="Le Tacon F."/>
            <person name="Lindquist E.A."/>
            <person name="Lipzen A."/>
            <person name="Malagnac F."/>
            <person name="Mello A."/>
            <person name="Molinier V."/>
            <person name="Miyauchi S."/>
            <person name="Poulain J."/>
            <person name="Riccioni C."/>
            <person name="Rubini A."/>
            <person name="Sitrit Y."/>
            <person name="Splivallo R."/>
            <person name="Traeger S."/>
            <person name="Wang M."/>
            <person name="Zifcakova L."/>
            <person name="Wipf D."/>
            <person name="Zambonelli A."/>
            <person name="Paolocci F."/>
            <person name="Nowrousian M."/>
            <person name="Ottonello S."/>
            <person name="Baldrian P."/>
            <person name="Spatafora J.W."/>
            <person name="Henrissat B."/>
            <person name="Nagy L.G."/>
            <person name="Aury J.M."/>
            <person name="Wincker P."/>
            <person name="Grigoriev I.V."/>
            <person name="Bonfante P."/>
            <person name="Martin F.M."/>
        </authorList>
    </citation>
    <scope>NUCLEOTIDE SEQUENCE [LARGE SCALE GENOMIC DNA]</scope>
    <source>
        <strain evidence="2 3">RN42</strain>
    </source>
</reference>
<keyword evidence="3" id="KW-1185">Reference proteome</keyword>
<evidence type="ECO:0000256" key="1">
    <source>
        <dbReference type="SAM" id="MobiDB-lite"/>
    </source>
</evidence>
<evidence type="ECO:0000313" key="2">
    <source>
        <dbReference type="EMBL" id="RPA86780.1"/>
    </source>
</evidence>